<dbReference type="InterPro" id="IPR058637">
    <property type="entry name" value="YknX-like_C"/>
</dbReference>
<sequence>MKSKTKRHLIVYFCALLVIGGLFAGTKVYVSRTQQKISQTQQEAVAQTKADVENRLQKVKVVELLPVPFTDMLVLPGTVSPHEDIDLAAKTGGTIDWIGPKEGQRVTKDEKLLQVNVSSIQTQVAEVRATYNQALKDYERIKKLYEEDITSKERLDNAKTTLERAKAALDSAMVSLRDGTLFSPIDGVVDRLHVDPGEFINRGQAVMKIVDIDQVYIELAIPEKDILYFQEGQSVDITMTISGRAGCESTNEMIGQQECQFTGTLDFISMTAEPSTRTYLVKAVVENPDQILRPGMIARAHLIRRQLEDAIAVPFFTIIDREEGKAVFVVEEGVAHVRPIQYGTFYKGLVEIRSGLQLGEQLVIVGQRNLVDGQRVEVTENITPLARQWISQGKDLSELSIDILR</sequence>
<comment type="caution">
    <text evidence="6">The sequence shown here is derived from an EMBL/GenBank/DDBJ whole genome shotgun (WGS) entry which is preliminary data.</text>
</comment>
<dbReference type="Gene3D" id="1.10.287.470">
    <property type="entry name" value="Helix hairpin bin"/>
    <property type="match status" value="1"/>
</dbReference>
<dbReference type="GO" id="GO:1990281">
    <property type="term" value="C:efflux pump complex"/>
    <property type="evidence" value="ECO:0007669"/>
    <property type="project" value="TreeGrafter"/>
</dbReference>
<feature type="domain" description="CusB-like beta-barrel" evidence="4">
    <location>
        <begin position="256"/>
        <end position="303"/>
    </location>
</feature>
<keyword evidence="2" id="KW-0175">Coiled coil</keyword>
<dbReference type="PANTHER" id="PTHR30469">
    <property type="entry name" value="MULTIDRUG RESISTANCE PROTEIN MDTA"/>
    <property type="match status" value="1"/>
</dbReference>
<feature type="domain" description="Multidrug export protein EmrA/FarA alpha-helical hairpin" evidence="3">
    <location>
        <begin position="111"/>
        <end position="175"/>
    </location>
</feature>
<dbReference type="GO" id="GO:0015562">
    <property type="term" value="F:efflux transmembrane transporter activity"/>
    <property type="evidence" value="ECO:0007669"/>
    <property type="project" value="TreeGrafter"/>
</dbReference>
<dbReference type="InterPro" id="IPR058633">
    <property type="entry name" value="EmrA/FarA_HH"/>
</dbReference>
<evidence type="ECO:0000259" key="5">
    <source>
        <dbReference type="Pfam" id="PF25989"/>
    </source>
</evidence>
<accession>A0A9D5JVQ5</accession>
<feature type="coiled-coil region" evidence="2">
    <location>
        <begin position="128"/>
        <end position="175"/>
    </location>
</feature>
<dbReference type="SUPFAM" id="SSF111369">
    <property type="entry name" value="HlyD-like secretion proteins"/>
    <property type="match status" value="1"/>
</dbReference>
<dbReference type="PANTHER" id="PTHR30469:SF15">
    <property type="entry name" value="HLYD FAMILY OF SECRETION PROTEINS"/>
    <property type="match status" value="1"/>
</dbReference>
<dbReference type="Pfam" id="PF25989">
    <property type="entry name" value="YknX_C"/>
    <property type="match status" value="1"/>
</dbReference>
<name>A0A9D5JVQ5_9BACT</name>
<dbReference type="AlphaFoldDB" id="A0A9D5JVQ5"/>
<dbReference type="InterPro" id="IPR006143">
    <property type="entry name" value="RND_pump_MFP"/>
</dbReference>
<dbReference type="Gene3D" id="2.40.30.170">
    <property type="match status" value="1"/>
</dbReference>
<evidence type="ECO:0000256" key="1">
    <source>
        <dbReference type="ARBA" id="ARBA00009477"/>
    </source>
</evidence>
<organism evidence="6 7">
    <name type="scientific">candidate division KSB3 bacterium</name>
    <dbReference type="NCBI Taxonomy" id="2044937"/>
    <lineage>
        <taxon>Bacteria</taxon>
        <taxon>candidate division KSB3</taxon>
    </lineage>
</organism>
<reference evidence="6" key="1">
    <citation type="submission" date="2019-11" db="EMBL/GenBank/DDBJ databases">
        <title>Microbial mats filling the niche in hypersaline microbial mats.</title>
        <authorList>
            <person name="Wong H.L."/>
            <person name="Macleod F.I."/>
            <person name="White R.A. III"/>
            <person name="Burns B.P."/>
        </authorList>
    </citation>
    <scope>NUCLEOTIDE SEQUENCE</scope>
    <source>
        <strain evidence="6">Rbin_158</strain>
    </source>
</reference>
<feature type="domain" description="YknX-like C-terminal permuted SH3-like" evidence="5">
    <location>
        <begin position="311"/>
        <end position="378"/>
    </location>
</feature>
<proteinExistence type="inferred from homology"/>
<dbReference type="Gene3D" id="2.40.50.100">
    <property type="match status" value="1"/>
</dbReference>
<protein>
    <submittedName>
        <fullName evidence="6">Efflux RND transporter periplasmic adaptor subunit</fullName>
    </submittedName>
</protein>
<evidence type="ECO:0000256" key="2">
    <source>
        <dbReference type="SAM" id="Coils"/>
    </source>
</evidence>
<dbReference type="Gene3D" id="2.40.420.20">
    <property type="match status" value="1"/>
</dbReference>
<dbReference type="InterPro" id="IPR058792">
    <property type="entry name" value="Beta-barrel_RND_2"/>
</dbReference>
<dbReference type="Pfam" id="PF25954">
    <property type="entry name" value="Beta-barrel_RND_2"/>
    <property type="match status" value="1"/>
</dbReference>
<comment type="similarity">
    <text evidence="1">Belongs to the membrane fusion protein (MFP) (TC 8.A.1) family.</text>
</comment>
<gene>
    <name evidence="6" type="ORF">GF339_10590</name>
</gene>
<evidence type="ECO:0000313" key="7">
    <source>
        <dbReference type="Proteomes" id="UP000649604"/>
    </source>
</evidence>
<dbReference type="EMBL" id="WJJP01000339">
    <property type="protein sequence ID" value="MBD3325023.1"/>
    <property type="molecule type" value="Genomic_DNA"/>
</dbReference>
<dbReference type="Pfam" id="PF25885">
    <property type="entry name" value="HH_EMRA"/>
    <property type="match status" value="1"/>
</dbReference>
<dbReference type="Proteomes" id="UP000649604">
    <property type="component" value="Unassembled WGS sequence"/>
</dbReference>
<evidence type="ECO:0000313" key="6">
    <source>
        <dbReference type="EMBL" id="MBD3325023.1"/>
    </source>
</evidence>
<evidence type="ECO:0000259" key="3">
    <source>
        <dbReference type="Pfam" id="PF25885"/>
    </source>
</evidence>
<evidence type="ECO:0000259" key="4">
    <source>
        <dbReference type="Pfam" id="PF25954"/>
    </source>
</evidence>
<dbReference type="NCBIfam" id="TIGR01730">
    <property type="entry name" value="RND_mfp"/>
    <property type="match status" value="1"/>
</dbReference>